<evidence type="ECO:0000313" key="1">
    <source>
        <dbReference type="EMBL" id="OXA40874.1"/>
    </source>
</evidence>
<proteinExistence type="predicted"/>
<organism evidence="1 2">
    <name type="scientific">Folsomia candida</name>
    <name type="common">Springtail</name>
    <dbReference type="NCBI Taxonomy" id="158441"/>
    <lineage>
        <taxon>Eukaryota</taxon>
        <taxon>Metazoa</taxon>
        <taxon>Ecdysozoa</taxon>
        <taxon>Arthropoda</taxon>
        <taxon>Hexapoda</taxon>
        <taxon>Collembola</taxon>
        <taxon>Entomobryomorpha</taxon>
        <taxon>Isotomoidea</taxon>
        <taxon>Isotomidae</taxon>
        <taxon>Proisotominae</taxon>
        <taxon>Folsomia</taxon>
    </lineage>
</organism>
<evidence type="ECO:0000313" key="2">
    <source>
        <dbReference type="Proteomes" id="UP000198287"/>
    </source>
</evidence>
<comment type="caution">
    <text evidence="1">The sequence shown here is derived from an EMBL/GenBank/DDBJ whole genome shotgun (WGS) entry which is preliminary data.</text>
</comment>
<accession>A0A226D7P0</accession>
<dbReference type="Proteomes" id="UP000198287">
    <property type="component" value="Unassembled WGS sequence"/>
</dbReference>
<keyword evidence="2" id="KW-1185">Reference proteome</keyword>
<reference evidence="1 2" key="1">
    <citation type="submission" date="2015-12" db="EMBL/GenBank/DDBJ databases">
        <title>The genome of Folsomia candida.</title>
        <authorList>
            <person name="Faddeeva A."/>
            <person name="Derks M.F."/>
            <person name="Anvar Y."/>
            <person name="Smit S."/>
            <person name="Van Straalen N."/>
            <person name="Roelofs D."/>
        </authorList>
    </citation>
    <scope>NUCLEOTIDE SEQUENCE [LARGE SCALE GENOMIC DNA]</scope>
    <source>
        <strain evidence="1 2">VU population</strain>
        <tissue evidence="1">Whole body</tissue>
    </source>
</reference>
<sequence length="277" mass="31515">MIWGKFICLHIPIRVTLRILLHPRRSLNPPRYKIVPPRTRKRKLTLGPQPSAALENGENDPVYLGLPKFSPLLEDFKFESSGETIDEPIKKKNPKLILDIKPDLSILRNPRTTLLSTPTSCLSSRRKSRFDFVPSLQAIKEDLWKQTSSTQFSNTVWNPPLAILWKARQASAKASRGKTHTSRATTYIPFKMAVATVGTTYFLPPSAQLDSFFDGTGSAKDFVKRFDLLAMSYGWKEADKLKYFPHYLKDSAKAWYDMHREGLAKNQGVDYAEAVLD</sequence>
<dbReference type="EMBL" id="LNIX01000031">
    <property type="protein sequence ID" value="OXA40874.1"/>
    <property type="molecule type" value="Genomic_DNA"/>
</dbReference>
<gene>
    <name evidence="1" type="ORF">Fcan01_24325</name>
</gene>
<name>A0A226D7P0_FOLCA</name>
<dbReference type="AlphaFoldDB" id="A0A226D7P0"/>
<protein>
    <recommendedName>
        <fullName evidence="3">Retrotransposon gag domain-containing protein</fullName>
    </recommendedName>
</protein>
<evidence type="ECO:0008006" key="3">
    <source>
        <dbReference type="Google" id="ProtNLM"/>
    </source>
</evidence>